<organism evidence="1 2">
    <name type="scientific">Thermovirga lienii (strain ATCC BAA-1197 / DSM 17291 / Cas60314)</name>
    <dbReference type="NCBI Taxonomy" id="580340"/>
    <lineage>
        <taxon>Bacteria</taxon>
        <taxon>Thermotogati</taxon>
        <taxon>Synergistota</taxon>
        <taxon>Synergistia</taxon>
        <taxon>Synergistales</taxon>
        <taxon>Thermovirgaceae</taxon>
        <taxon>Thermovirga</taxon>
    </lineage>
</organism>
<gene>
    <name evidence="1" type="ordered locus">Tlie_1169</name>
</gene>
<dbReference type="STRING" id="580340.Tlie_1169"/>
<keyword evidence="2" id="KW-1185">Reference proteome</keyword>
<proteinExistence type="predicted"/>
<dbReference type="HOGENOM" id="CLU_3259084_0_0_0"/>
<name>G7V5B7_THELD</name>
<evidence type="ECO:0000313" key="2">
    <source>
        <dbReference type="Proteomes" id="UP000005868"/>
    </source>
</evidence>
<accession>G7V5B7</accession>
<dbReference type="KEGG" id="tli:Tlie_1169"/>
<dbReference type="Proteomes" id="UP000005868">
    <property type="component" value="Chromosome"/>
</dbReference>
<dbReference type="EMBL" id="CP003096">
    <property type="protein sequence ID" value="AER66900.1"/>
    <property type="molecule type" value="Genomic_DNA"/>
</dbReference>
<protein>
    <submittedName>
        <fullName evidence="1">Uncharacterized protein</fullName>
    </submittedName>
</protein>
<reference evidence="2" key="1">
    <citation type="submission" date="2011-10" db="EMBL/GenBank/DDBJ databases">
        <title>The complete genome of chromosome of Thermovirga lienii DSM 17291.</title>
        <authorList>
            <consortium name="US DOE Joint Genome Institute (JGI-PGF)"/>
            <person name="Lucas S."/>
            <person name="Copeland A."/>
            <person name="Lapidus A."/>
            <person name="Glavina del Rio T."/>
            <person name="Dalin E."/>
            <person name="Tice H."/>
            <person name="Bruce D."/>
            <person name="Goodwin L."/>
            <person name="Pitluck S."/>
            <person name="Peters L."/>
            <person name="Mikhailova N."/>
            <person name="Saunders E."/>
            <person name="Kyrpides N."/>
            <person name="Mavromatis K."/>
            <person name="Ivanova N."/>
            <person name="Last F.I."/>
            <person name="Brettin T."/>
            <person name="Detter J.C."/>
            <person name="Han C."/>
            <person name="Larimer F."/>
            <person name="Land M."/>
            <person name="Hauser L."/>
            <person name="Markowitz V."/>
            <person name="Cheng J.-F."/>
            <person name="Hugenholtz P."/>
            <person name="Woyke T."/>
            <person name="Wu D."/>
            <person name="Spring S."/>
            <person name="Schroeder M."/>
            <person name="Brambilla E.-M."/>
            <person name="Klenk H.-P."/>
            <person name="Eisen J.A."/>
        </authorList>
    </citation>
    <scope>NUCLEOTIDE SEQUENCE [LARGE SCALE GENOMIC DNA]</scope>
    <source>
        <strain evidence="2">ATCC BAA-1197 / DSM 17291 / Cas60314</strain>
    </source>
</reference>
<dbReference type="AlphaFoldDB" id="G7V5B7"/>
<sequence>MWQNRIRRARRIRRRYSFTAAVEYAAMMGKSKSDARQQRGDV</sequence>
<evidence type="ECO:0000313" key="1">
    <source>
        <dbReference type="EMBL" id="AER66900.1"/>
    </source>
</evidence>
<reference evidence="1 2" key="2">
    <citation type="journal article" date="2012" name="Stand. Genomic Sci.">
        <title>Genome sequence of the moderately thermophilic, amino-acid-degrading and sulfur-reducing bacterium Thermovirga lienii type strain (Cas60314(T)).</title>
        <authorList>
            <person name="Goker M."/>
            <person name="Saunders E."/>
            <person name="Lapidus A."/>
            <person name="Nolan M."/>
            <person name="Lucas S."/>
            <person name="Hammon N."/>
            <person name="Deshpande S."/>
            <person name="Cheng J.F."/>
            <person name="Han C."/>
            <person name="Tapia R."/>
            <person name="Goodwin L.A."/>
            <person name="Pitluck S."/>
            <person name="Liolios K."/>
            <person name="Mavromatis K."/>
            <person name="Pagani I."/>
            <person name="Ivanova N."/>
            <person name="Mikhailova N."/>
            <person name="Pati A."/>
            <person name="Chen A."/>
            <person name="Palaniappan K."/>
            <person name="Land M."/>
            <person name="Chang Y.J."/>
            <person name="Jeffries C.D."/>
            <person name="Brambilla E.M."/>
            <person name="Rohde M."/>
            <person name="Spring S."/>
            <person name="Detter J.C."/>
            <person name="Woyke T."/>
            <person name="Bristow J."/>
            <person name="Eisen J.A."/>
            <person name="Markowitz V."/>
            <person name="Hugenholtz P."/>
            <person name="Kyrpides N.C."/>
            <person name="Klenk H.P."/>
        </authorList>
    </citation>
    <scope>NUCLEOTIDE SEQUENCE [LARGE SCALE GENOMIC DNA]</scope>
    <source>
        <strain evidence="2">ATCC BAA-1197 / DSM 17291 / Cas60314</strain>
    </source>
</reference>